<feature type="domain" description="BON" evidence="2">
    <location>
        <begin position="82"/>
        <end position="148"/>
    </location>
</feature>
<name>A0A2S5DQK4_9BURK</name>
<sequence length="159" mass="16805">MTCRIPSNPLLNLAVAAACGAAAMYFLDPASGRRRRARIRDTAAARRREVADYASTQAKRAADQARGAIAGLRADWLAGDASDVQVAERVRSALGRLVARPRDVDVRVEGGRVTLTGQIEASERQTVVDGVAALHGVHGVEDALGTRSEYTAPTDGHSS</sequence>
<keyword evidence="1" id="KW-0812">Transmembrane</keyword>
<dbReference type="Gene3D" id="3.30.1340.30">
    <property type="match status" value="1"/>
</dbReference>
<dbReference type="PROSITE" id="PS51257">
    <property type="entry name" value="PROKAR_LIPOPROTEIN"/>
    <property type="match status" value="1"/>
</dbReference>
<keyword evidence="1" id="KW-0472">Membrane</keyword>
<proteinExistence type="predicted"/>
<gene>
    <name evidence="3" type="ORF">C3743_37885</name>
</gene>
<dbReference type="InterPro" id="IPR007055">
    <property type="entry name" value="BON_dom"/>
</dbReference>
<dbReference type="Proteomes" id="UP000238655">
    <property type="component" value="Chromosome 3"/>
</dbReference>
<feature type="transmembrane region" description="Helical" evidence="1">
    <location>
        <begin position="12"/>
        <end position="30"/>
    </location>
</feature>
<reference evidence="3 4" key="1">
    <citation type="submission" date="2018-01" db="EMBL/GenBank/DDBJ databases">
        <title>Successful Treatment of Persistent Burkholderia cepacia Bacteremia with Ceftazidime-Avibactam.</title>
        <authorList>
            <person name="Tamma P."/>
            <person name="Fan Y."/>
            <person name="Bergman Y."/>
            <person name="Sick-Samuels A."/>
            <person name="Hsu A."/>
            <person name="Timp W."/>
            <person name="Simner P."/>
        </authorList>
    </citation>
    <scope>NUCLEOTIDE SEQUENCE [LARGE SCALE GENOMIC DNA]</scope>
    <source>
        <strain evidence="3 4">170816</strain>
    </source>
</reference>
<dbReference type="RefSeq" id="WP_089463696.1">
    <property type="nucleotide sequence ID" value="NZ_CM009577.1"/>
</dbReference>
<evidence type="ECO:0000313" key="4">
    <source>
        <dbReference type="Proteomes" id="UP000238655"/>
    </source>
</evidence>
<evidence type="ECO:0000259" key="2">
    <source>
        <dbReference type="PROSITE" id="PS50914"/>
    </source>
</evidence>
<dbReference type="PROSITE" id="PS50914">
    <property type="entry name" value="BON"/>
    <property type="match status" value="1"/>
</dbReference>
<keyword evidence="1" id="KW-1133">Transmembrane helix</keyword>
<evidence type="ECO:0000256" key="1">
    <source>
        <dbReference type="SAM" id="Phobius"/>
    </source>
</evidence>
<dbReference type="AlphaFoldDB" id="A0A2S5DQK4"/>
<dbReference type="Pfam" id="PF04972">
    <property type="entry name" value="BON"/>
    <property type="match status" value="1"/>
</dbReference>
<accession>A0A2S5DQK4</accession>
<comment type="caution">
    <text evidence="3">The sequence shown here is derived from an EMBL/GenBank/DDBJ whole genome shotgun (WGS) entry which is preliminary data.</text>
</comment>
<protein>
    <submittedName>
        <fullName evidence="3">BON domain-containing protein</fullName>
    </submittedName>
</protein>
<organism evidence="3 4">
    <name type="scientific">Burkholderia contaminans</name>
    <dbReference type="NCBI Taxonomy" id="488447"/>
    <lineage>
        <taxon>Bacteria</taxon>
        <taxon>Pseudomonadati</taxon>
        <taxon>Pseudomonadota</taxon>
        <taxon>Betaproteobacteria</taxon>
        <taxon>Burkholderiales</taxon>
        <taxon>Burkholderiaceae</taxon>
        <taxon>Burkholderia</taxon>
        <taxon>Burkholderia cepacia complex</taxon>
    </lineage>
</organism>
<dbReference type="EMBL" id="PQVP01000003">
    <property type="protein sequence ID" value="POZ81364.1"/>
    <property type="molecule type" value="Genomic_DNA"/>
</dbReference>
<evidence type="ECO:0000313" key="3">
    <source>
        <dbReference type="EMBL" id="POZ81364.1"/>
    </source>
</evidence>